<accession>F0ZJC9</accession>
<keyword evidence="3" id="KW-0645">Protease</keyword>
<dbReference type="InterPro" id="IPR035952">
    <property type="entry name" value="Rhomboid-like_sf"/>
</dbReference>
<sequence>MQTIIEQNELVNQIKQTPITIFIIIINLCIWVYHYAYDIDVTIISFHYNEIINKKQFWRIIFSSFSHLNFIHFIFNSISIWSSKEIEVVKGSYYYFICTILLVLFTNILFLLELYIFKKANGKQNPQLGENNHYLGYSCIAFGLMVVNIRLISLNGNEIISFLPFLSLLYSSIIIKSSSIIGHLNGITVDKNDSES</sequence>
<dbReference type="GeneID" id="10500491"/>
<feature type="transmembrane region" description="Helical" evidence="8">
    <location>
        <begin position="159"/>
        <end position="175"/>
    </location>
</feature>
<dbReference type="VEuPathDB" id="AmoebaDB:DICPUDRAFT_78374"/>
<evidence type="ECO:0000256" key="4">
    <source>
        <dbReference type="ARBA" id="ARBA00022692"/>
    </source>
</evidence>
<feature type="transmembrane region" description="Helical" evidence="8">
    <location>
        <begin position="134"/>
        <end position="153"/>
    </location>
</feature>
<evidence type="ECO:0000259" key="9">
    <source>
        <dbReference type="Pfam" id="PF01694"/>
    </source>
</evidence>
<evidence type="ECO:0000256" key="5">
    <source>
        <dbReference type="ARBA" id="ARBA00022801"/>
    </source>
</evidence>
<evidence type="ECO:0000256" key="1">
    <source>
        <dbReference type="ARBA" id="ARBA00004141"/>
    </source>
</evidence>
<dbReference type="PANTHER" id="PTHR43066:SF1">
    <property type="entry name" value="RHOMBOID PROTEIN 2"/>
    <property type="match status" value="1"/>
</dbReference>
<name>F0ZJC9_DICPU</name>
<dbReference type="Pfam" id="PF01694">
    <property type="entry name" value="Rhomboid"/>
    <property type="match status" value="1"/>
</dbReference>
<dbReference type="eggNOG" id="KOG2632">
    <property type="taxonomic scope" value="Eukaryota"/>
</dbReference>
<feature type="transmembrane region" description="Helical" evidence="8">
    <location>
        <begin position="57"/>
        <end position="81"/>
    </location>
</feature>
<dbReference type="Proteomes" id="UP000001064">
    <property type="component" value="Unassembled WGS sequence"/>
</dbReference>
<gene>
    <name evidence="10" type="ORF">DICPUDRAFT_78374</name>
</gene>
<dbReference type="Gene3D" id="1.20.1540.10">
    <property type="entry name" value="Rhomboid-like"/>
    <property type="match status" value="1"/>
</dbReference>
<dbReference type="InterPro" id="IPR022764">
    <property type="entry name" value="Peptidase_S54_rhomboid_dom"/>
</dbReference>
<evidence type="ECO:0000256" key="3">
    <source>
        <dbReference type="ARBA" id="ARBA00022670"/>
    </source>
</evidence>
<protein>
    <recommendedName>
        <fullName evidence="9">Peptidase S54 rhomboid domain-containing protein</fullName>
    </recommendedName>
</protein>
<dbReference type="AlphaFoldDB" id="F0ZJC9"/>
<dbReference type="EMBL" id="GL871042">
    <property type="protein sequence ID" value="EGC35957.1"/>
    <property type="molecule type" value="Genomic_DNA"/>
</dbReference>
<evidence type="ECO:0000256" key="6">
    <source>
        <dbReference type="ARBA" id="ARBA00022989"/>
    </source>
</evidence>
<feature type="transmembrane region" description="Helical" evidence="8">
    <location>
        <begin position="93"/>
        <end position="114"/>
    </location>
</feature>
<keyword evidence="11" id="KW-1185">Reference proteome</keyword>
<comment type="subcellular location">
    <subcellularLocation>
        <location evidence="1">Membrane</location>
        <topology evidence="1">Multi-pass membrane protein</topology>
    </subcellularLocation>
</comment>
<reference evidence="11" key="1">
    <citation type="journal article" date="2011" name="Genome Biol.">
        <title>Comparative genomics of the social amoebae Dictyostelium discoideum and Dictyostelium purpureum.</title>
        <authorList>
            <consortium name="US DOE Joint Genome Institute (JGI-PGF)"/>
            <person name="Sucgang R."/>
            <person name="Kuo A."/>
            <person name="Tian X."/>
            <person name="Salerno W."/>
            <person name="Parikh A."/>
            <person name="Feasley C.L."/>
            <person name="Dalin E."/>
            <person name="Tu H."/>
            <person name="Huang E."/>
            <person name="Barry K."/>
            <person name="Lindquist E."/>
            <person name="Shapiro H."/>
            <person name="Bruce D."/>
            <person name="Schmutz J."/>
            <person name="Salamov A."/>
            <person name="Fey P."/>
            <person name="Gaudet P."/>
            <person name="Anjard C."/>
            <person name="Babu M.M."/>
            <person name="Basu S."/>
            <person name="Bushmanova Y."/>
            <person name="van der Wel H."/>
            <person name="Katoh-Kurasawa M."/>
            <person name="Dinh C."/>
            <person name="Coutinho P.M."/>
            <person name="Saito T."/>
            <person name="Elias M."/>
            <person name="Schaap P."/>
            <person name="Kay R.R."/>
            <person name="Henrissat B."/>
            <person name="Eichinger L."/>
            <person name="Rivero F."/>
            <person name="Putnam N.H."/>
            <person name="West C.M."/>
            <person name="Loomis W.F."/>
            <person name="Chisholm R.L."/>
            <person name="Shaulsky G."/>
            <person name="Strassmann J.E."/>
            <person name="Queller D.C."/>
            <person name="Kuspa A."/>
            <person name="Grigoriev I.V."/>
        </authorList>
    </citation>
    <scope>NUCLEOTIDE SEQUENCE [LARGE SCALE GENOMIC DNA]</scope>
    <source>
        <strain evidence="11">QSDP1</strain>
    </source>
</reference>
<dbReference type="GO" id="GO:0016020">
    <property type="term" value="C:membrane"/>
    <property type="evidence" value="ECO:0007669"/>
    <property type="project" value="UniProtKB-SubCell"/>
</dbReference>
<keyword evidence="4 8" id="KW-0812">Transmembrane</keyword>
<keyword evidence="7 8" id="KW-0472">Membrane</keyword>
<proteinExistence type="inferred from homology"/>
<evidence type="ECO:0000256" key="2">
    <source>
        <dbReference type="ARBA" id="ARBA00009045"/>
    </source>
</evidence>
<evidence type="ECO:0000256" key="8">
    <source>
        <dbReference type="SAM" id="Phobius"/>
    </source>
</evidence>
<feature type="domain" description="Peptidase S54 rhomboid" evidence="9">
    <location>
        <begin position="55"/>
        <end position="188"/>
    </location>
</feature>
<feature type="transmembrane region" description="Helical" evidence="8">
    <location>
        <begin position="19"/>
        <end position="36"/>
    </location>
</feature>
<dbReference type="GO" id="GO:0004252">
    <property type="term" value="F:serine-type endopeptidase activity"/>
    <property type="evidence" value="ECO:0000318"/>
    <property type="project" value="GO_Central"/>
</dbReference>
<dbReference type="GO" id="GO:0006508">
    <property type="term" value="P:proteolysis"/>
    <property type="evidence" value="ECO:0007669"/>
    <property type="project" value="UniProtKB-KW"/>
</dbReference>
<evidence type="ECO:0000256" key="7">
    <source>
        <dbReference type="ARBA" id="ARBA00023136"/>
    </source>
</evidence>
<comment type="similarity">
    <text evidence="2">Belongs to the peptidase S54 family.</text>
</comment>
<dbReference type="SUPFAM" id="SSF144091">
    <property type="entry name" value="Rhomboid-like"/>
    <property type="match status" value="1"/>
</dbReference>
<evidence type="ECO:0000313" key="10">
    <source>
        <dbReference type="EMBL" id="EGC35957.1"/>
    </source>
</evidence>
<dbReference type="RefSeq" id="XP_003287530.1">
    <property type="nucleotide sequence ID" value="XM_003287482.1"/>
</dbReference>
<dbReference type="PANTHER" id="PTHR43066">
    <property type="entry name" value="RHOMBOID-RELATED PROTEIN"/>
    <property type="match status" value="1"/>
</dbReference>
<keyword evidence="5" id="KW-0378">Hydrolase</keyword>
<dbReference type="OMA" id="ICSVIWF"/>
<organism evidence="10 11">
    <name type="scientific">Dictyostelium purpureum</name>
    <name type="common">Slime mold</name>
    <dbReference type="NCBI Taxonomy" id="5786"/>
    <lineage>
        <taxon>Eukaryota</taxon>
        <taxon>Amoebozoa</taxon>
        <taxon>Evosea</taxon>
        <taxon>Eumycetozoa</taxon>
        <taxon>Dictyostelia</taxon>
        <taxon>Dictyosteliales</taxon>
        <taxon>Dictyosteliaceae</taxon>
        <taxon>Dictyostelium</taxon>
    </lineage>
</organism>
<dbReference type="KEGG" id="dpp:DICPUDRAFT_78374"/>
<evidence type="ECO:0000313" key="11">
    <source>
        <dbReference type="Proteomes" id="UP000001064"/>
    </source>
</evidence>
<dbReference type="InParanoid" id="F0ZJC9"/>
<keyword evidence="6 8" id="KW-1133">Transmembrane helix</keyword>